<evidence type="ECO:0000256" key="1">
    <source>
        <dbReference type="ARBA" id="ARBA00008315"/>
    </source>
</evidence>
<dbReference type="Proteomes" id="UP000689195">
    <property type="component" value="Unassembled WGS sequence"/>
</dbReference>
<gene>
    <name evidence="2" type="ORF">PPENT_87.1.T1080173</name>
</gene>
<accession>A0A8S1X2L9</accession>
<comment type="caution">
    <text evidence="2">The sequence shown here is derived from an EMBL/GenBank/DDBJ whole genome shotgun (WGS) entry which is preliminary data.</text>
</comment>
<dbReference type="OrthoDB" id="295188at2759"/>
<organism evidence="2 3">
    <name type="scientific">Paramecium pentaurelia</name>
    <dbReference type="NCBI Taxonomy" id="43138"/>
    <lineage>
        <taxon>Eukaryota</taxon>
        <taxon>Sar</taxon>
        <taxon>Alveolata</taxon>
        <taxon>Ciliophora</taxon>
        <taxon>Intramacronucleata</taxon>
        <taxon>Oligohymenophorea</taxon>
        <taxon>Peniculida</taxon>
        <taxon>Parameciidae</taxon>
        <taxon>Paramecium</taxon>
    </lineage>
</organism>
<dbReference type="InterPro" id="IPR029488">
    <property type="entry name" value="Hmw/CFAP97"/>
</dbReference>
<dbReference type="AlphaFoldDB" id="A0A8S1X2L9"/>
<keyword evidence="3" id="KW-1185">Reference proteome</keyword>
<name>A0A8S1X2L9_9CILI</name>
<evidence type="ECO:0000313" key="2">
    <source>
        <dbReference type="EMBL" id="CAD8195197.1"/>
    </source>
</evidence>
<proteinExistence type="inferred from homology"/>
<dbReference type="Pfam" id="PF13879">
    <property type="entry name" value="Hmw_CFAP97"/>
    <property type="match status" value="1"/>
</dbReference>
<evidence type="ECO:0000313" key="3">
    <source>
        <dbReference type="Proteomes" id="UP000689195"/>
    </source>
</evidence>
<comment type="similarity">
    <text evidence="1">Belongs to the CFAP97 family.</text>
</comment>
<reference evidence="2" key="1">
    <citation type="submission" date="2021-01" db="EMBL/GenBank/DDBJ databases">
        <authorList>
            <consortium name="Genoscope - CEA"/>
            <person name="William W."/>
        </authorList>
    </citation>
    <scope>NUCLEOTIDE SEQUENCE</scope>
</reference>
<dbReference type="EMBL" id="CAJJDO010000108">
    <property type="protein sequence ID" value="CAD8195197.1"/>
    <property type="molecule type" value="Genomic_DNA"/>
</dbReference>
<sequence length="166" mass="19611">MWNYAASSKIIEQKQQAYSYDRHVKVVNKAKATVDNGSPYKHHFTSRLTNKYQSNSALLRKMMYINSHSSNLNKQKLVKSYKEISHVFKNNKQLHTERDRVQDENEKIVARLQATKSYYERENQLIKAQKYIACRNNISQNARRTAYQDFCDESYGLTKISLSKQY</sequence>
<protein>
    <submittedName>
        <fullName evidence="2">Uncharacterized protein</fullName>
    </submittedName>
</protein>